<gene>
    <name evidence="1" type="ORF">MNV_810029</name>
</gene>
<reference evidence="2" key="1">
    <citation type="submission" date="2017-06" db="EMBL/GenBank/DDBJ databases">
        <authorList>
            <person name="Cremers G."/>
        </authorList>
    </citation>
    <scope>NUCLEOTIDE SEQUENCE [LARGE SCALE GENOMIC DNA]</scope>
</reference>
<name>A0A284VU45_9EURY</name>
<dbReference type="Proteomes" id="UP000218615">
    <property type="component" value="Unassembled WGS sequence"/>
</dbReference>
<dbReference type="EMBL" id="FZMP01000231">
    <property type="protein sequence ID" value="SNQ62687.1"/>
    <property type="molecule type" value="Genomic_DNA"/>
</dbReference>
<dbReference type="RefSeq" id="WP_096207216.1">
    <property type="nucleotide sequence ID" value="NZ_FZMP01000231.1"/>
</dbReference>
<proteinExistence type="predicted"/>
<sequence length="122" mass="14675">MKTITIRVDEAIFQQIEARRGEASKSDFYRNILIEYISNKSENALNKPEDDLESSEYVLNIRKENETLRTDASHKDAMLVLKDDRIKDLQNQLGFLQFEYQKLSNQLYKLLPEPRKWWMFWK</sequence>
<accession>A0A284VU45</accession>
<protein>
    <submittedName>
        <fullName evidence="1">Uncharacterized protein</fullName>
    </submittedName>
</protein>
<keyword evidence="2" id="KW-1185">Reference proteome</keyword>
<evidence type="ECO:0000313" key="1">
    <source>
        <dbReference type="EMBL" id="SNQ62687.1"/>
    </source>
</evidence>
<organism evidence="1 2">
    <name type="scientific">Candidatus Methanoperedens nitratireducens</name>
    <dbReference type="NCBI Taxonomy" id="1392998"/>
    <lineage>
        <taxon>Archaea</taxon>
        <taxon>Methanobacteriati</taxon>
        <taxon>Methanobacteriota</taxon>
        <taxon>Stenosarchaea group</taxon>
        <taxon>Methanomicrobia</taxon>
        <taxon>Methanosarcinales</taxon>
        <taxon>ANME-2 cluster</taxon>
        <taxon>Candidatus Methanoperedentaceae</taxon>
        <taxon>Candidatus Methanoperedens</taxon>
    </lineage>
</organism>
<evidence type="ECO:0000313" key="2">
    <source>
        <dbReference type="Proteomes" id="UP000218615"/>
    </source>
</evidence>
<dbReference type="AlphaFoldDB" id="A0A284VU45"/>